<dbReference type="PANTHER" id="PTHR42925">
    <property type="entry name" value="MULTIDRUG AND TOXIN EFFLUX PROTEIN MATE FAMILY"/>
    <property type="match status" value="1"/>
</dbReference>
<dbReference type="NCBIfam" id="TIGR00797">
    <property type="entry name" value="matE"/>
    <property type="match status" value="1"/>
</dbReference>
<feature type="transmembrane region" description="Helical" evidence="7">
    <location>
        <begin position="195"/>
        <end position="218"/>
    </location>
</feature>
<keyword evidence="4 7" id="KW-0812">Transmembrane</keyword>
<dbReference type="AlphaFoldDB" id="A0A1H3YN92"/>
<evidence type="ECO:0000313" key="8">
    <source>
        <dbReference type="EMBL" id="SEA12464.1"/>
    </source>
</evidence>
<feature type="transmembrane region" description="Helical" evidence="7">
    <location>
        <begin position="91"/>
        <end position="115"/>
    </location>
</feature>
<evidence type="ECO:0000256" key="1">
    <source>
        <dbReference type="ARBA" id="ARBA00004651"/>
    </source>
</evidence>
<protein>
    <submittedName>
        <fullName evidence="8">Putative efflux protein, MATE family</fullName>
    </submittedName>
</protein>
<dbReference type="CDD" id="cd13134">
    <property type="entry name" value="MATE_like_8"/>
    <property type="match status" value="1"/>
</dbReference>
<reference evidence="8 9" key="1">
    <citation type="submission" date="2016-10" db="EMBL/GenBank/DDBJ databases">
        <authorList>
            <person name="de Groot N.N."/>
        </authorList>
    </citation>
    <scope>NUCLEOTIDE SEQUENCE [LARGE SCALE GENOMIC DNA]</scope>
    <source>
        <strain evidence="8 9">SR12</strain>
    </source>
</reference>
<evidence type="ECO:0000256" key="3">
    <source>
        <dbReference type="ARBA" id="ARBA00022475"/>
    </source>
</evidence>
<proteinExistence type="predicted"/>
<evidence type="ECO:0000256" key="7">
    <source>
        <dbReference type="SAM" id="Phobius"/>
    </source>
</evidence>
<feature type="transmembrane region" description="Helical" evidence="7">
    <location>
        <begin position="135"/>
        <end position="156"/>
    </location>
</feature>
<evidence type="ECO:0000256" key="5">
    <source>
        <dbReference type="ARBA" id="ARBA00022989"/>
    </source>
</evidence>
<name>A0A1H3YN92_9FIRM</name>
<accession>A0A1H3YN92</accession>
<dbReference type="RefSeq" id="WP_242911582.1">
    <property type="nucleotide sequence ID" value="NZ_FNRK01000004.1"/>
</dbReference>
<dbReference type="PIRSF" id="PIRSF006603">
    <property type="entry name" value="DinF"/>
    <property type="match status" value="1"/>
</dbReference>
<dbReference type="PANTHER" id="PTHR42925:SF1">
    <property type="entry name" value="VIRULENCE FACTOR MVIN"/>
    <property type="match status" value="1"/>
</dbReference>
<dbReference type="GO" id="GO:0005886">
    <property type="term" value="C:plasma membrane"/>
    <property type="evidence" value="ECO:0007669"/>
    <property type="project" value="UniProtKB-SubCell"/>
</dbReference>
<keyword evidence="9" id="KW-1185">Reference proteome</keyword>
<evidence type="ECO:0000256" key="4">
    <source>
        <dbReference type="ARBA" id="ARBA00022692"/>
    </source>
</evidence>
<comment type="subcellular location">
    <subcellularLocation>
        <location evidence="1">Cell membrane</location>
        <topology evidence="1">Multi-pass membrane protein</topology>
    </subcellularLocation>
</comment>
<dbReference type="Pfam" id="PF01554">
    <property type="entry name" value="MatE"/>
    <property type="match status" value="2"/>
</dbReference>
<keyword evidence="3" id="KW-1003">Cell membrane</keyword>
<feature type="transmembrane region" description="Helical" evidence="7">
    <location>
        <begin position="16"/>
        <end position="34"/>
    </location>
</feature>
<dbReference type="EMBL" id="FNRK01000004">
    <property type="protein sequence ID" value="SEA12464.1"/>
    <property type="molecule type" value="Genomic_DNA"/>
</dbReference>
<evidence type="ECO:0000256" key="2">
    <source>
        <dbReference type="ARBA" id="ARBA00022448"/>
    </source>
</evidence>
<feature type="transmembrane region" description="Helical" evidence="7">
    <location>
        <begin position="168"/>
        <end position="189"/>
    </location>
</feature>
<dbReference type="InterPro" id="IPR047135">
    <property type="entry name" value="YsiQ"/>
</dbReference>
<evidence type="ECO:0000256" key="6">
    <source>
        <dbReference type="ARBA" id="ARBA00023136"/>
    </source>
</evidence>
<evidence type="ECO:0000313" key="9">
    <source>
        <dbReference type="Proteomes" id="UP000199394"/>
    </source>
</evidence>
<feature type="transmembrane region" description="Helical" evidence="7">
    <location>
        <begin position="319"/>
        <end position="340"/>
    </location>
</feature>
<keyword evidence="5 7" id="KW-1133">Transmembrane helix</keyword>
<dbReference type="Proteomes" id="UP000199394">
    <property type="component" value="Unassembled WGS sequence"/>
</dbReference>
<keyword evidence="2" id="KW-0813">Transport</keyword>
<dbReference type="STRING" id="81409.SAMN04515656_10415"/>
<keyword evidence="6 7" id="KW-0472">Membrane</keyword>
<sequence>MQKNENSWDLTQRKHYLFHLTWPIFVELFLQMLVGNVDQMMVGWVSPSGVGAIGNANQIINLLVIAFSVISMAATILTTQSMGAKDYHRVSTIYTVSLVVNALFALVVSVILYLGAPTIFTWMQVPAELMEETVAYTRIIGSGLILQGVFLTFSAIFKSNRLMMESMVVAVVMNAANILGNYLLIGGVMTGEPLGVAGAAISSNIAKAIGMVLIIWLFQKKIKPGLSFKSLRPFPTQVLRRLLYIGLPSGGETVSYSLSQAVTMGFVNLCGGVTITTRVYANMFAMISYLYANAISQSSQVLVGYAIGAQDYGQANRRVWRTTLSAVVISFSIAAFLFLFSDTIFGFFTDDPAVIALGRQILFIDMFLEIGRAINMTMVRALTAANDVIFPIAIGIGSQWCISVVLCYTFGIILGWGLPGIWIAMTCDEGLRGILFIIRWKGRKWQRKSEAIAGFRP</sequence>
<dbReference type="GO" id="GO:0042910">
    <property type="term" value="F:xenobiotic transmembrane transporter activity"/>
    <property type="evidence" value="ECO:0007669"/>
    <property type="project" value="InterPro"/>
</dbReference>
<gene>
    <name evidence="8" type="ORF">SAMN04515656_10415</name>
</gene>
<dbReference type="InterPro" id="IPR002528">
    <property type="entry name" value="MATE_fam"/>
</dbReference>
<feature type="transmembrane region" description="Helical" evidence="7">
    <location>
        <begin position="59"/>
        <end position="79"/>
    </location>
</feature>
<dbReference type="InterPro" id="IPR048279">
    <property type="entry name" value="MdtK-like"/>
</dbReference>
<organism evidence="8 9">
    <name type="scientific">Eubacterium aggregans</name>
    <dbReference type="NCBI Taxonomy" id="81409"/>
    <lineage>
        <taxon>Bacteria</taxon>
        <taxon>Bacillati</taxon>
        <taxon>Bacillota</taxon>
        <taxon>Clostridia</taxon>
        <taxon>Eubacteriales</taxon>
        <taxon>Eubacteriaceae</taxon>
        <taxon>Eubacterium</taxon>
    </lineage>
</organism>
<dbReference type="GO" id="GO:0015297">
    <property type="term" value="F:antiporter activity"/>
    <property type="evidence" value="ECO:0007669"/>
    <property type="project" value="InterPro"/>
</dbReference>